<dbReference type="EMBL" id="JAEVHI010000002">
    <property type="protein sequence ID" value="KAG5300155.1"/>
    <property type="molecule type" value="Genomic_DNA"/>
</dbReference>
<proteinExistence type="predicted"/>
<gene>
    <name evidence="1" type="ORF">I7I52_10698</name>
</gene>
<protein>
    <submittedName>
        <fullName evidence="1">BTB domain and ankyrin repeat protein</fullName>
    </submittedName>
</protein>
<name>A0A8H8D3C4_AJECA</name>
<dbReference type="AlphaFoldDB" id="A0A8H8D3C4"/>
<sequence>MLVVEEEVDLRVGQRQAVPKPVLIGDEGVVVPWEISPTLSRRRRTMKKALPVSCKCRALLRMEMDGGLFLIEEGEVFVDRVITLAILEGEAVEGVAVELDLVARGRREQYRCRE</sequence>
<comment type="caution">
    <text evidence="1">The sequence shown here is derived from an EMBL/GenBank/DDBJ whole genome shotgun (WGS) entry which is preliminary data.</text>
</comment>
<organism evidence="1 2">
    <name type="scientific">Ajellomyces capsulatus</name>
    <name type="common">Darling's disease fungus</name>
    <name type="synonym">Histoplasma capsulatum</name>
    <dbReference type="NCBI Taxonomy" id="5037"/>
    <lineage>
        <taxon>Eukaryota</taxon>
        <taxon>Fungi</taxon>
        <taxon>Dikarya</taxon>
        <taxon>Ascomycota</taxon>
        <taxon>Pezizomycotina</taxon>
        <taxon>Eurotiomycetes</taxon>
        <taxon>Eurotiomycetidae</taxon>
        <taxon>Onygenales</taxon>
        <taxon>Ajellomycetaceae</taxon>
        <taxon>Histoplasma</taxon>
    </lineage>
</organism>
<reference evidence="1 2" key="1">
    <citation type="submission" date="2021-01" db="EMBL/GenBank/DDBJ databases">
        <title>Chromosome-level genome assembly of a human fungal pathogen reveals clustering of transcriptionally co-regulated genes.</title>
        <authorList>
            <person name="Voorhies M."/>
            <person name="Cohen S."/>
            <person name="Shea T.P."/>
            <person name="Petrus S."/>
            <person name="Munoz J.F."/>
            <person name="Poplawski S."/>
            <person name="Goldman W.E."/>
            <person name="Michael T."/>
            <person name="Cuomo C.A."/>
            <person name="Sil A."/>
            <person name="Beyhan S."/>
        </authorList>
    </citation>
    <scope>NUCLEOTIDE SEQUENCE [LARGE SCALE GENOMIC DNA]</scope>
    <source>
        <strain evidence="1 2">G184AR</strain>
    </source>
</reference>
<accession>A0A8H8D3C4</accession>
<evidence type="ECO:0000313" key="1">
    <source>
        <dbReference type="EMBL" id="KAG5300155.1"/>
    </source>
</evidence>
<dbReference type="VEuPathDB" id="FungiDB:I7I52_10698"/>
<evidence type="ECO:0000313" key="2">
    <source>
        <dbReference type="Proteomes" id="UP000670092"/>
    </source>
</evidence>
<dbReference type="Proteomes" id="UP000670092">
    <property type="component" value="Unassembled WGS sequence"/>
</dbReference>